<feature type="region of interest" description="Disordered" evidence="9">
    <location>
        <begin position="161"/>
        <end position="180"/>
    </location>
</feature>
<reference evidence="14" key="1">
    <citation type="submission" date="2021-05" db="EMBL/GenBank/DDBJ databases">
        <title>The genome of the haptophyte Pavlova lutheri (Diacronema luteri, Pavlovales) - a model for lipid biosynthesis in eukaryotic algae.</title>
        <authorList>
            <person name="Hulatt C.J."/>
            <person name="Posewitz M.C."/>
        </authorList>
    </citation>
    <scope>NUCLEOTIDE SEQUENCE</scope>
    <source>
        <strain evidence="14">NIVA-4/92</strain>
    </source>
</reference>
<dbReference type="PROSITE" id="PS50893">
    <property type="entry name" value="ABC_TRANSPORTER_2"/>
    <property type="match status" value="1"/>
</dbReference>
<feature type="compositionally biased region" description="Gly residues" evidence="9">
    <location>
        <begin position="1906"/>
        <end position="1916"/>
    </location>
</feature>
<gene>
    <name evidence="14" type="ORF">KFE25_001479</name>
</gene>
<keyword evidence="15" id="KW-1185">Reference proteome</keyword>
<proteinExistence type="inferred from homology"/>
<evidence type="ECO:0000256" key="1">
    <source>
        <dbReference type="ARBA" id="ARBA00004141"/>
    </source>
</evidence>
<dbReference type="InterPro" id="IPR050173">
    <property type="entry name" value="ABC_transporter_C-like"/>
</dbReference>
<dbReference type="Gene3D" id="1.20.1560.10">
    <property type="entry name" value="ABC transporter type 1, transmembrane domain"/>
    <property type="match status" value="2"/>
</dbReference>
<evidence type="ECO:0000313" key="14">
    <source>
        <dbReference type="EMBL" id="KAG8457693.1"/>
    </source>
</evidence>
<evidence type="ECO:0000256" key="7">
    <source>
        <dbReference type="ARBA" id="ARBA00022989"/>
    </source>
</evidence>
<keyword evidence="11" id="KW-0732">Signal</keyword>
<comment type="caution">
    <text evidence="14">The sequence shown here is derived from an EMBL/GenBank/DDBJ whole genome shotgun (WGS) entry which is preliminary data.</text>
</comment>
<evidence type="ECO:0000259" key="12">
    <source>
        <dbReference type="PROSITE" id="PS50893"/>
    </source>
</evidence>
<feature type="transmembrane region" description="Helical" evidence="10">
    <location>
        <begin position="70"/>
        <end position="98"/>
    </location>
</feature>
<keyword evidence="5" id="KW-0547">Nucleotide-binding</keyword>
<evidence type="ECO:0000256" key="10">
    <source>
        <dbReference type="SAM" id="Phobius"/>
    </source>
</evidence>
<evidence type="ECO:0000256" key="5">
    <source>
        <dbReference type="ARBA" id="ARBA00022741"/>
    </source>
</evidence>
<dbReference type="Pfam" id="PF00664">
    <property type="entry name" value="ABC_membrane"/>
    <property type="match status" value="2"/>
</dbReference>
<feature type="region of interest" description="Disordered" evidence="9">
    <location>
        <begin position="101"/>
        <end position="128"/>
    </location>
</feature>
<dbReference type="Proteomes" id="UP000751190">
    <property type="component" value="Unassembled WGS sequence"/>
</dbReference>
<feature type="chain" id="PRO_5035164100" description="ABC transporter domain-containing protein" evidence="11">
    <location>
        <begin position="18"/>
        <end position="2317"/>
    </location>
</feature>
<name>A0A8J5X781_DIALT</name>
<dbReference type="Pfam" id="PF00005">
    <property type="entry name" value="ABC_tran"/>
    <property type="match status" value="2"/>
</dbReference>
<protein>
    <recommendedName>
        <fullName evidence="16">ABC transporter domain-containing protein</fullName>
    </recommendedName>
</protein>
<sequence length="2317" mass="226083">MSLALLAIAGGTARLYAQSVASVARAGAQHAMPPRVASALASTTWALARAREAPLGRAPSSPPAERVATLAAFAFALAAIVAAIAAVVACAAAGACAARLGSPRASPRARDDGGEGGDARSASAAWHRRPMTVDGRWMASPRSAGDGGVAELAAALLPPQRARAHRDGPGAGAGAGEGDVGVDADARAERAPRSQSAFAASARHLCGLVLAQLCTCAALAAADAAAARSLPRSAVGATTAGSGARSERVPLGAASPAARDALLSIGWLLVLVASACAARVAASERKDDDRARAPGVARAALSCAIWAGAAAAWLAAAADGAAAGAVAALGESGGAADGPALSTGALSLGRSLSAAATLVVAHAQAQARRPPTPMPPTAERVHGAPTARAHAFAFARAAAVGACAARRALRGAERVAFAHWSPLVRAAAAEAVAAEACAGAVGAARTAQPAALAERPPLPRALRAAPARARLERALRACCGDALRAGASAPPGSARAAAAAAGVRLERALCAAHRADLAASCALQLGSSACALSGPLLLRALVRHLARTCGARGGVGAALRGGVGGADAGGVDDAAALLRAGGGCLRAASGTALPSGLVMCVALCGAAAASTLLERAAWARAHGSAVRARAALLACVHAKALRLSASARAQLGQGGPLLASAATVDVHRVADGMPLLPPLLRGPVQLSAALAIVASQLGARSAALGAACACALLAANVAAARALARAAAAVARARDARAAALAEGLGGLCALKAARWEDALLARLDALRGAELRLLWRESALNAAQVVASVSAPVLCATAAFAAAAFGQPAPPASSSNSGGGGGFAAGGGGGPVPLDPASALCALAALGLTLTPLAELPAILAALAAAHGSADRLRAHLAAHEAGRPRGHSAPAQPGAMREAQSCRTERGGPCAWARAHGSAGGRPRGVAVGDRASTAGEAGGKAGEGSGEARAAVRRADSGSDSDDDSGADERRADGAAAAAGGRAGAGPTGRCTGSDGDAVCLPTATDFHFARAAGGRAQPQGGIGAASRVGGGARRSGGRAGGGGGDDGDGGGGDDGGDDAHAALLALRLRVRRGAFVAVCGATGSGKSALLQALLGELSAAPPTPRARAPDARGGDAAADVDADIDADADVDANGWRVGAAAQPVVRGLVAYCAQRPWLPPGPLCATVALLAPPLGENAGAGAPGSPLGGALYAAALSACLLDAEVGALPAGHWSWVADGGANLSGGQQARLALARACYLALCAEARADPMAAAAAAADEAALAAGCEPALLSARGDGGGSGEAAPSARAADGVHDGATCGRGTGGGGGIGDVVCLLDDPFAALDAPVAAAVLQRAIVRILLRRRGARPAANTAAANDDDHTPTAAVGTAAGRGTVVIATHSEHVLRAADRVLVLANGAIVADGPPHAVWHAVHAACGLRGMGSASTRERGGGSHGDDGDGDDDAPLVEGAPPDRLAAALGGAGAGGAGGARDANDALRARAAHAAARAADEAHAAVLAQRGARGGSAALCLAYVRAAGAGRVALALLAYAASGALRVAADLCLARWSAAASHEALIAADAPPARAPGDGGARTRRSLELAWLYVCLNGAQLCVLALRYVAVCAAALAAARALHARALRALLAAPLALARAVPAARLLDVLTGEVARLDGPARMGAGLALAYAQLLVGSAAVLICASPASLAPALVAVHAYVRTGALYRAAAAHVQRREVAARGPVYAAVLGHVNGAGVPTLRAARARRAARATLAAALDEHSAASYAIVGVEGWQAVRVGAIGHGLVLATAAQAVLAHARALSDAADAAVGGAEAAARGDALAAAAALARARAVPGAILGAAAFSGLCVLYACLVSLQVCALAAALSQLELALGAVDGLVALSAVPPEEAEAEKAEQKTGNDGGRAADGATSRGGGGDGGGTWLGDSAPLVARAARFFGWRGGARAGPGDAELALCARLLDPPPLARAHTQPTAAAPGVRDGDGADEGARTSAGKCAAVQGRARGGLQLAAIALRAPRRPPASPADSRAHAEPPPPPPPDVTFVRATVQYGPGLPPALDALSLALRPGERLGLAGRTGAGKSSACLALIRLVELSGGHVLMGGRDVRDMPLAELRALVALVPQQPLVLSGTVAHNLDPPLALHPAERPRLPAARREQLAAALRRAGLGRWADAHGGVDAALDVQLGDCASGIADGESEAVPNAAAIAVGCAPARGSLSAGEAQQLCLARALVRRARILVLDEPTAAVDAATEAALSVALSHELHGASVLLVAHRVRTLLRCERVAVLAAGRLVEEGTPAELVATVGSAMGALLKRAAGREAGE</sequence>
<dbReference type="InterPro" id="IPR003593">
    <property type="entry name" value="AAA+_ATPase"/>
</dbReference>
<evidence type="ECO:0000256" key="4">
    <source>
        <dbReference type="ARBA" id="ARBA00022692"/>
    </source>
</evidence>
<feature type="domain" description="ABC transmembrane type-1" evidence="13">
    <location>
        <begin position="518"/>
        <end position="806"/>
    </location>
</feature>
<comment type="similarity">
    <text evidence="2">Belongs to the ABC transporter superfamily. ABCC family. Conjugate transporter (TC 3.A.1.208) subfamily.</text>
</comment>
<feature type="compositionally biased region" description="Gly residues" evidence="9">
    <location>
        <begin position="939"/>
        <end position="948"/>
    </location>
</feature>
<dbReference type="GO" id="GO:0005524">
    <property type="term" value="F:ATP binding"/>
    <property type="evidence" value="ECO:0007669"/>
    <property type="project" value="UniProtKB-KW"/>
</dbReference>
<feature type="region of interest" description="Disordered" evidence="9">
    <location>
        <begin position="1017"/>
        <end position="1058"/>
    </location>
</feature>
<feature type="region of interest" description="Disordered" evidence="9">
    <location>
        <begin position="882"/>
        <end position="994"/>
    </location>
</feature>
<feature type="compositionally biased region" description="Basic and acidic residues" evidence="9">
    <location>
        <begin position="1974"/>
        <end position="1983"/>
    </location>
</feature>
<keyword evidence="3" id="KW-0813">Transport</keyword>
<accession>A0A8J5X781</accession>
<dbReference type="InterPro" id="IPR003439">
    <property type="entry name" value="ABC_transporter-like_ATP-bd"/>
</dbReference>
<feature type="region of interest" description="Disordered" evidence="9">
    <location>
        <begin position="1426"/>
        <end position="1454"/>
    </location>
</feature>
<keyword evidence="7 10" id="KW-1133">Transmembrane helix</keyword>
<dbReference type="InterPro" id="IPR011527">
    <property type="entry name" value="ABC1_TM_dom"/>
</dbReference>
<dbReference type="SUPFAM" id="SSF90123">
    <property type="entry name" value="ABC transporter transmembrane region"/>
    <property type="match status" value="2"/>
</dbReference>
<feature type="signal peptide" evidence="11">
    <location>
        <begin position="1"/>
        <end position="17"/>
    </location>
</feature>
<dbReference type="GO" id="GO:0016887">
    <property type="term" value="F:ATP hydrolysis activity"/>
    <property type="evidence" value="ECO:0007669"/>
    <property type="project" value="InterPro"/>
</dbReference>
<feature type="region of interest" description="Disordered" evidence="9">
    <location>
        <begin position="1960"/>
        <end position="1991"/>
    </location>
</feature>
<evidence type="ECO:0000256" key="6">
    <source>
        <dbReference type="ARBA" id="ARBA00022840"/>
    </source>
</evidence>
<dbReference type="GO" id="GO:0016020">
    <property type="term" value="C:membrane"/>
    <property type="evidence" value="ECO:0007669"/>
    <property type="project" value="UniProtKB-SubCell"/>
</dbReference>
<feature type="compositionally biased region" description="Gly residues" evidence="9">
    <location>
        <begin position="169"/>
        <end position="179"/>
    </location>
</feature>
<dbReference type="PANTHER" id="PTHR24223">
    <property type="entry name" value="ATP-BINDING CASSETTE SUB-FAMILY C"/>
    <property type="match status" value="1"/>
</dbReference>
<dbReference type="PROSITE" id="PS50929">
    <property type="entry name" value="ABC_TM1F"/>
    <property type="match status" value="2"/>
</dbReference>
<feature type="compositionally biased region" description="Basic and acidic residues" evidence="9">
    <location>
        <begin position="1430"/>
        <end position="1441"/>
    </location>
</feature>
<dbReference type="SUPFAM" id="SSF52540">
    <property type="entry name" value="P-loop containing nucleoside triphosphate hydrolases"/>
    <property type="match status" value="2"/>
</dbReference>
<evidence type="ECO:0000313" key="15">
    <source>
        <dbReference type="Proteomes" id="UP000751190"/>
    </source>
</evidence>
<feature type="region of interest" description="Disordered" evidence="9">
    <location>
        <begin position="1882"/>
        <end position="1916"/>
    </location>
</feature>
<dbReference type="OrthoDB" id="4865934at2759"/>
<dbReference type="InterPro" id="IPR027417">
    <property type="entry name" value="P-loop_NTPase"/>
</dbReference>
<keyword evidence="6" id="KW-0067">ATP-binding</keyword>
<evidence type="ECO:0000256" key="11">
    <source>
        <dbReference type="SAM" id="SignalP"/>
    </source>
</evidence>
<evidence type="ECO:0000256" key="3">
    <source>
        <dbReference type="ARBA" id="ARBA00022448"/>
    </source>
</evidence>
<keyword evidence="8 10" id="KW-0472">Membrane</keyword>
<feature type="domain" description="ABC transporter" evidence="12">
    <location>
        <begin position="2035"/>
        <end position="2308"/>
    </location>
</feature>
<dbReference type="SMART" id="SM00382">
    <property type="entry name" value="AAA"/>
    <property type="match status" value="2"/>
</dbReference>
<evidence type="ECO:0000256" key="8">
    <source>
        <dbReference type="ARBA" id="ARBA00023136"/>
    </source>
</evidence>
<feature type="transmembrane region" description="Helical" evidence="10">
    <location>
        <begin position="261"/>
        <end position="282"/>
    </location>
</feature>
<keyword evidence="4 10" id="KW-0812">Transmembrane</keyword>
<evidence type="ECO:0000259" key="13">
    <source>
        <dbReference type="PROSITE" id="PS50929"/>
    </source>
</evidence>
<organism evidence="14 15">
    <name type="scientific">Diacronema lutheri</name>
    <name type="common">Unicellular marine alga</name>
    <name type="synonym">Monochrysis lutheri</name>
    <dbReference type="NCBI Taxonomy" id="2081491"/>
    <lineage>
        <taxon>Eukaryota</taxon>
        <taxon>Haptista</taxon>
        <taxon>Haptophyta</taxon>
        <taxon>Pavlovophyceae</taxon>
        <taxon>Pavlovales</taxon>
        <taxon>Pavlovaceae</taxon>
        <taxon>Diacronema</taxon>
    </lineage>
</organism>
<feature type="compositionally biased region" description="Gly residues" evidence="9">
    <location>
        <begin position="1024"/>
        <end position="1057"/>
    </location>
</feature>
<dbReference type="Gene3D" id="3.40.50.300">
    <property type="entry name" value="P-loop containing nucleotide triphosphate hydrolases"/>
    <property type="match status" value="2"/>
</dbReference>
<feature type="region of interest" description="Disordered" evidence="9">
    <location>
        <begin position="2011"/>
        <end position="2034"/>
    </location>
</feature>
<dbReference type="InterPro" id="IPR036640">
    <property type="entry name" value="ABC1_TM_sf"/>
</dbReference>
<dbReference type="PANTHER" id="PTHR24223:SF456">
    <property type="entry name" value="MULTIDRUG RESISTANCE-ASSOCIATED PROTEIN LETHAL(2)03659"/>
    <property type="match status" value="1"/>
</dbReference>
<dbReference type="GO" id="GO:0140359">
    <property type="term" value="F:ABC-type transporter activity"/>
    <property type="evidence" value="ECO:0007669"/>
    <property type="project" value="InterPro"/>
</dbReference>
<evidence type="ECO:0000256" key="9">
    <source>
        <dbReference type="SAM" id="MobiDB-lite"/>
    </source>
</evidence>
<evidence type="ECO:0000256" key="2">
    <source>
        <dbReference type="ARBA" id="ARBA00009726"/>
    </source>
</evidence>
<feature type="domain" description="ABC transmembrane type-1" evidence="13">
    <location>
        <begin position="1527"/>
        <end position="1786"/>
    </location>
</feature>
<evidence type="ECO:0008006" key="16">
    <source>
        <dbReference type="Google" id="ProtNLM"/>
    </source>
</evidence>
<comment type="subcellular location">
    <subcellularLocation>
        <location evidence="1">Membrane</location>
        <topology evidence="1">Multi-pass membrane protein</topology>
    </subcellularLocation>
</comment>
<dbReference type="EMBL" id="JAGTXO010000065">
    <property type="protein sequence ID" value="KAG8457693.1"/>
    <property type="molecule type" value="Genomic_DNA"/>
</dbReference>